<accession>A0A1H9CX95</accession>
<keyword evidence="2" id="KW-1185">Reference proteome</keyword>
<dbReference type="Proteomes" id="UP000198749">
    <property type="component" value="Unassembled WGS sequence"/>
</dbReference>
<proteinExistence type="predicted"/>
<dbReference type="EMBL" id="FOGB01000001">
    <property type="protein sequence ID" value="SEQ05727.1"/>
    <property type="molecule type" value="Genomic_DNA"/>
</dbReference>
<dbReference type="AlphaFoldDB" id="A0A1H9CX95"/>
<reference evidence="2" key="1">
    <citation type="submission" date="2016-10" db="EMBL/GenBank/DDBJ databases">
        <authorList>
            <person name="Varghese N."/>
            <person name="Submissions S."/>
        </authorList>
    </citation>
    <scope>NUCLEOTIDE SEQUENCE [LARGE SCALE GENOMIC DNA]</scope>
    <source>
        <strain evidence="2">DSM 18887</strain>
    </source>
</reference>
<organism evidence="1 2">
    <name type="scientific">Amphritea atlantica</name>
    <dbReference type="NCBI Taxonomy" id="355243"/>
    <lineage>
        <taxon>Bacteria</taxon>
        <taxon>Pseudomonadati</taxon>
        <taxon>Pseudomonadota</taxon>
        <taxon>Gammaproteobacteria</taxon>
        <taxon>Oceanospirillales</taxon>
        <taxon>Oceanospirillaceae</taxon>
        <taxon>Amphritea</taxon>
    </lineage>
</organism>
<sequence>MMITDLIDQDDFYEYLKGAGVPLEQGLSPWECSKAALHWLSTQDELGRAQFAESVALLQKQIPVMLPEVQDALAVLADAL</sequence>
<gene>
    <name evidence="1" type="ORF">SAMN03080615_00213</name>
</gene>
<dbReference type="OrthoDB" id="6169664at2"/>
<protein>
    <submittedName>
        <fullName evidence="1">Uncharacterized protein</fullName>
    </submittedName>
</protein>
<name>A0A1H9CX95_9GAMM</name>
<evidence type="ECO:0000313" key="1">
    <source>
        <dbReference type="EMBL" id="SEQ05727.1"/>
    </source>
</evidence>
<evidence type="ECO:0000313" key="2">
    <source>
        <dbReference type="Proteomes" id="UP000198749"/>
    </source>
</evidence>
<dbReference type="RefSeq" id="WP_091352786.1">
    <property type="nucleotide sequence ID" value="NZ_AP025284.1"/>
</dbReference>